<sequence>MGASQGTGGPTLAQYDQPVSHQSEPSLLKIMQLMTQIMANFRAASSSESLRPTAFKTASMMGLNPSNSEASFSIFNCVAIMIHKILLNIEIKFSIPPHSHWQG</sequence>
<proteinExistence type="predicted"/>
<comment type="caution">
    <text evidence="2">The sequence shown here is derived from an EMBL/GenBank/DDBJ whole genome shotgun (WGS) entry which is preliminary data.</text>
</comment>
<name>A0A9Q3CMA7_9BASI</name>
<dbReference type="Proteomes" id="UP000765509">
    <property type="component" value="Unassembled WGS sequence"/>
</dbReference>
<evidence type="ECO:0000313" key="2">
    <source>
        <dbReference type="EMBL" id="MBW0485550.1"/>
    </source>
</evidence>
<evidence type="ECO:0000256" key="1">
    <source>
        <dbReference type="SAM" id="MobiDB-lite"/>
    </source>
</evidence>
<keyword evidence="3" id="KW-1185">Reference proteome</keyword>
<gene>
    <name evidence="2" type="ORF">O181_025265</name>
</gene>
<dbReference type="EMBL" id="AVOT02008224">
    <property type="protein sequence ID" value="MBW0485550.1"/>
    <property type="molecule type" value="Genomic_DNA"/>
</dbReference>
<protein>
    <submittedName>
        <fullName evidence="2">Uncharacterized protein</fullName>
    </submittedName>
</protein>
<reference evidence="2" key="1">
    <citation type="submission" date="2021-03" db="EMBL/GenBank/DDBJ databases">
        <title>Draft genome sequence of rust myrtle Austropuccinia psidii MF-1, a brazilian biotype.</title>
        <authorList>
            <person name="Quecine M.C."/>
            <person name="Pachon D.M.R."/>
            <person name="Bonatelli M.L."/>
            <person name="Correr F.H."/>
            <person name="Franceschini L.M."/>
            <person name="Leite T.F."/>
            <person name="Margarido G.R.A."/>
            <person name="Almeida C.A."/>
            <person name="Ferrarezi J.A."/>
            <person name="Labate C.A."/>
        </authorList>
    </citation>
    <scope>NUCLEOTIDE SEQUENCE</scope>
    <source>
        <strain evidence="2">MF-1</strain>
    </source>
</reference>
<accession>A0A9Q3CMA7</accession>
<dbReference type="AlphaFoldDB" id="A0A9Q3CMA7"/>
<evidence type="ECO:0000313" key="3">
    <source>
        <dbReference type="Proteomes" id="UP000765509"/>
    </source>
</evidence>
<feature type="region of interest" description="Disordered" evidence="1">
    <location>
        <begin position="1"/>
        <end position="20"/>
    </location>
</feature>
<organism evidence="2 3">
    <name type="scientific">Austropuccinia psidii MF-1</name>
    <dbReference type="NCBI Taxonomy" id="1389203"/>
    <lineage>
        <taxon>Eukaryota</taxon>
        <taxon>Fungi</taxon>
        <taxon>Dikarya</taxon>
        <taxon>Basidiomycota</taxon>
        <taxon>Pucciniomycotina</taxon>
        <taxon>Pucciniomycetes</taxon>
        <taxon>Pucciniales</taxon>
        <taxon>Sphaerophragmiaceae</taxon>
        <taxon>Austropuccinia</taxon>
    </lineage>
</organism>